<dbReference type="AlphaFoldDB" id="A0A164Z5Y8"/>
<protein>
    <submittedName>
        <fullName evidence="1">Uncharacterized protein</fullName>
    </submittedName>
</protein>
<dbReference type="Proteomes" id="UP000076858">
    <property type="component" value="Unassembled WGS sequence"/>
</dbReference>
<proteinExistence type="predicted"/>
<organism evidence="1 2">
    <name type="scientific">Daphnia magna</name>
    <dbReference type="NCBI Taxonomy" id="35525"/>
    <lineage>
        <taxon>Eukaryota</taxon>
        <taxon>Metazoa</taxon>
        <taxon>Ecdysozoa</taxon>
        <taxon>Arthropoda</taxon>
        <taxon>Crustacea</taxon>
        <taxon>Branchiopoda</taxon>
        <taxon>Diplostraca</taxon>
        <taxon>Cladocera</taxon>
        <taxon>Anomopoda</taxon>
        <taxon>Daphniidae</taxon>
        <taxon>Daphnia</taxon>
    </lineage>
</organism>
<name>A0A164Z5Y8_9CRUS</name>
<evidence type="ECO:0000313" key="2">
    <source>
        <dbReference type="Proteomes" id="UP000076858"/>
    </source>
</evidence>
<reference evidence="1 2" key="1">
    <citation type="submission" date="2016-03" db="EMBL/GenBank/DDBJ databases">
        <title>EvidentialGene: Evidence-directed Construction of Genes on Genomes.</title>
        <authorList>
            <person name="Gilbert D.G."/>
            <person name="Choi J.-H."/>
            <person name="Mockaitis K."/>
            <person name="Colbourne J."/>
            <person name="Pfrender M."/>
        </authorList>
    </citation>
    <scope>NUCLEOTIDE SEQUENCE [LARGE SCALE GENOMIC DNA]</scope>
    <source>
        <strain evidence="1 2">Xinb3</strain>
        <tissue evidence="1">Complete organism</tissue>
    </source>
</reference>
<comment type="caution">
    <text evidence="1">The sequence shown here is derived from an EMBL/GenBank/DDBJ whole genome shotgun (WGS) entry which is preliminary data.</text>
</comment>
<keyword evidence="2" id="KW-1185">Reference proteome</keyword>
<gene>
    <name evidence="1" type="ORF">APZ42_018418</name>
</gene>
<sequence length="48" mass="5541">MGNMFILLVTRNRVDFHSEIVEAKVGRKSPAPYCRHPAEQNRLLTLCK</sequence>
<accession>A0A164Z5Y8</accession>
<dbReference type="EMBL" id="LRGB01000781">
    <property type="protein sequence ID" value="KZS15979.1"/>
    <property type="molecule type" value="Genomic_DNA"/>
</dbReference>
<evidence type="ECO:0000313" key="1">
    <source>
        <dbReference type="EMBL" id="KZS15979.1"/>
    </source>
</evidence>